<comment type="caution">
    <text evidence="3">The sequence shown here is derived from an EMBL/GenBank/DDBJ whole genome shotgun (WGS) entry which is preliminary data.</text>
</comment>
<organism evidence="3 4">
    <name type="scientific">Haloarcula salinisoli</name>
    <dbReference type="NCBI Taxonomy" id="2487746"/>
    <lineage>
        <taxon>Archaea</taxon>
        <taxon>Methanobacteriati</taxon>
        <taxon>Methanobacteriota</taxon>
        <taxon>Stenosarchaea group</taxon>
        <taxon>Halobacteria</taxon>
        <taxon>Halobacteriales</taxon>
        <taxon>Haloarculaceae</taxon>
        <taxon>Haloarcula</taxon>
    </lineage>
</organism>
<feature type="compositionally biased region" description="Acidic residues" evidence="1">
    <location>
        <begin position="119"/>
        <end position="130"/>
    </location>
</feature>
<dbReference type="InterPro" id="IPR051783">
    <property type="entry name" value="NAD(P)-dependent_oxidoreduct"/>
</dbReference>
<name>A0A8J8CD34_9EURY</name>
<keyword evidence="4" id="KW-1185">Reference proteome</keyword>
<dbReference type="EMBL" id="RKLQ01000002">
    <property type="protein sequence ID" value="MBX0304255.1"/>
    <property type="molecule type" value="Genomic_DNA"/>
</dbReference>
<dbReference type="PANTHER" id="PTHR48079:SF6">
    <property type="entry name" value="NAD(P)-BINDING DOMAIN-CONTAINING PROTEIN-RELATED"/>
    <property type="match status" value="1"/>
</dbReference>
<accession>A0A8J8CD34</accession>
<dbReference type="InterPro" id="IPR001509">
    <property type="entry name" value="Epimerase_deHydtase"/>
</dbReference>
<proteinExistence type="predicted"/>
<dbReference type="Proteomes" id="UP000783863">
    <property type="component" value="Unassembled WGS sequence"/>
</dbReference>
<gene>
    <name evidence="3" type="ORF">EGD98_11305</name>
</gene>
<evidence type="ECO:0000259" key="2">
    <source>
        <dbReference type="Pfam" id="PF01370"/>
    </source>
</evidence>
<dbReference type="SUPFAM" id="SSF51735">
    <property type="entry name" value="NAD(P)-binding Rossmann-fold domains"/>
    <property type="match status" value="1"/>
</dbReference>
<dbReference type="GO" id="GO:0005737">
    <property type="term" value="C:cytoplasm"/>
    <property type="evidence" value="ECO:0007669"/>
    <property type="project" value="TreeGrafter"/>
</dbReference>
<dbReference type="AlphaFoldDB" id="A0A8J8CD34"/>
<evidence type="ECO:0000313" key="4">
    <source>
        <dbReference type="Proteomes" id="UP000783863"/>
    </source>
</evidence>
<dbReference type="Pfam" id="PF01370">
    <property type="entry name" value="Epimerase"/>
    <property type="match status" value="1"/>
</dbReference>
<sequence>MEYLVTGATGLVGSHVVDQLVEDDHDVVAVTRSASNAGHLPDEITVTEGDITEKASLREPMAGVDGVFHIAGWAYVGPGPENERKAERINVEGTRNVLELIDELDVPKGVYTSTTGLYDDTDEPVDESDDPERPSSPVYTRTKWDAHYEVARPMMDDGLPLVVVLPGNAFGRWDKPYGTNRGVLRDYLQEELPMIPRDWAFPFEHAADTARSHILAMERGEPGEEYIVAGETHTMEALFDVAEAITGVPAPRTVPPSLFGLLASAMGVVERVTTPPEGLRAETLDFLSGKHVAVDNTKARRELGIDHRPVEDGLREYFAWEREQLAAES</sequence>
<dbReference type="Gene3D" id="3.40.50.720">
    <property type="entry name" value="NAD(P)-binding Rossmann-like Domain"/>
    <property type="match status" value="1"/>
</dbReference>
<feature type="domain" description="NAD-dependent epimerase/dehydratase" evidence="2">
    <location>
        <begin position="4"/>
        <end position="229"/>
    </location>
</feature>
<dbReference type="PANTHER" id="PTHR48079">
    <property type="entry name" value="PROTEIN YEEZ"/>
    <property type="match status" value="1"/>
</dbReference>
<dbReference type="GO" id="GO:0004029">
    <property type="term" value="F:aldehyde dehydrogenase (NAD+) activity"/>
    <property type="evidence" value="ECO:0007669"/>
    <property type="project" value="TreeGrafter"/>
</dbReference>
<evidence type="ECO:0000256" key="1">
    <source>
        <dbReference type="SAM" id="MobiDB-lite"/>
    </source>
</evidence>
<dbReference type="RefSeq" id="WP_220588478.1">
    <property type="nucleotide sequence ID" value="NZ_RKLQ01000002.1"/>
</dbReference>
<feature type="region of interest" description="Disordered" evidence="1">
    <location>
        <begin position="113"/>
        <end position="139"/>
    </location>
</feature>
<dbReference type="InterPro" id="IPR036291">
    <property type="entry name" value="NAD(P)-bd_dom_sf"/>
</dbReference>
<reference evidence="3" key="1">
    <citation type="submission" date="2021-06" db="EMBL/GenBank/DDBJ databases">
        <title>Halomicroarcula sp. F24A a new haloarchaeum isolated from saline soil.</title>
        <authorList>
            <person name="Duran-Viseras A."/>
            <person name="Sanchez-Porro C."/>
            <person name="Ventosa A."/>
        </authorList>
    </citation>
    <scope>NUCLEOTIDE SEQUENCE</scope>
    <source>
        <strain evidence="3">F24A</strain>
    </source>
</reference>
<evidence type="ECO:0000313" key="3">
    <source>
        <dbReference type="EMBL" id="MBX0304255.1"/>
    </source>
</evidence>
<protein>
    <submittedName>
        <fullName evidence="3">NAD-dependent epimerase/dehydratase family protein</fullName>
    </submittedName>
</protein>